<dbReference type="Proteomes" id="UP000094056">
    <property type="component" value="Unassembled WGS sequence"/>
</dbReference>
<sequence>MWYNFGNHTTVYKLAFILREYSTENVKDMLKKYNFFDSDCNKTGNFPNDYESKKINGDKVVIDHATGLMWHQSSSSVYMSLNEAKQWVRDLNSRGYAEYYDWRLPTVEEAASLLELSKKNGDLHIAPVFDKKQRWIWTGDDISSDIAWGVYFDFGNVNLGHIRTKHYVRPVRSEK</sequence>
<evidence type="ECO:0000313" key="3">
    <source>
        <dbReference type="Proteomes" id="UP000094056"/>
    </source>
</evidence>
<name>A0A1E3XAY3_9BACT</name>
<comment type="caution">
    <text evidence="2">The sequence shown here is derived from an EMBL/GenBank/DDBJ whole genome shotgun (WGS) entry which is preliminary data.</text>
</comment>
<evidence type="ECO:0000259" key="1">
    <source>
        <dbReference type="Pfam" id="PF07603"/>
    </source>
</evidence>
<gene>
    <name evidence="2" type="ORF">SCARUB_02774</name>
</gene>
<dbReference type="EMBL" id="MAYW01000077">
    <property type="protein sequence ID" value="ODS32124.1"/>
    <property type="molecule type" value="Genomic_DNA"/>
</dbReference>
<feature type="domain" description="Lcl C-terminal" evidence="1">
    <location>
        <begin position="60"/>
        <end position="172"/>
    </location>
</feature>
<reference evidence="2 3" key="1">
    <citation type="submission" date="2016-07" db="EMBL/GenBank/DDBJ databases">
        <title>Draft genome of Scalindua rubra, obtained from a brine-seawater interface in the Red Sea, sheds light on salt adaptation in anammox bacteria.</title>
        <authorList>
            <person name="Speth D.R."/>
            <person name="Lagkouvardos I."/>
            <person name="Wang Y."/>
            <person name="Qian P.-Y."/>
            <person name="Dutilh B.E."/>
            <person name="Jetten M.S."/>
        </authorList>
    </citation>
    <scope>NUCLEOTIDE SEQUENCE [LARGE SCALE GENOMIC DNA]</scope>
    <source>
        <strain evidence="2">BSI-1</strain>
    </source>
</reference>
<accession>A0A1E3XAY3</accession>
<dbReference type="AlphaFoldDB" id="A0A1E3XAY3"/>
<dbReference type="InterPro" id="IPR011460">
    <property type="entry name" value="Lcl_C"/>
</dbReference>
<dbReference type="Pfam" id="PF07603">
    <property type="entry name" value="Lcl_C"/>
    <property type="match status" value="1"/>
</dbReference>
<protein>
    <recommendedName>
        <fullName evidence="1">Lcl C-terminal domain-containing protein</fullName>
    </recommendedName>
</protein>
<evidence type="ECO:0000313" key="2">
    <source>
        <dbReference type="EMBL" id="ODS32124.1"/>
    </source>
</evidence>
<organism evidence="2 3">
    <name type="scientific">Candidatus Scalindua rubra</name>
    <dbReference type="NCBI Taxonomy" id="1872076"/>
    <lineage>
        <taxon>Bacteria</taxon>
        <taxon>Pseudomonadati</taxon>
        <taxon>Planctomycetota</taxon>
        <taxon>Candidatus Brocadiia</taxon>
        <taxon>Candidatus Brocadiales</taxon>
        <taxon>Candidatus Scalinduaceae</taxon>
        <taxon>Candidatus Scalindua</taxon>
    </lineage>
</organism>
<proteinExistence type="predicted"/>